<evidence type="ECO:0000256" key="1">
    <source>
        <dbReference type="ARBA" id="ARBA00017562"/>
    </source>
</evidence>
<keyword evidence="2" id="KW-0092">Biotin</keyword>
<dbReference type="NCBIfam" id="TIGR00531">
    <property type="entry name" value="BCCP"/>
    <property type="match status" value="1"/>
</dbReference>
<accession>A0A381QN19</accession>
<dbReference type="InterPro" id="IPR000089">
    <property type="entry name" value="Biotin_lipoyl"/>
</dbReference>
<dbReference type="PANTHER" id="PTHR45266:SF3">
    <property type="entry name" value="OXALOACETATE DECARBOXYLASE ALPHA CHAIN"/>
    <property type="match status" value="1"/>
</dbReference>
<evidence type="ECO:0000259" key="3">
    <source>
        <dbReference type="PROSITE" id="PS50968"/>
    </source>
</evidence>
<sequence>MWKDRLKEVIYILENSNINEIEVRFWFRKIKVTKAPPIINADPDTLSKKTTIKEKEPSIKVKEKEDTQAIANLFTVRSPMPGTFYAASEPGTKPFVNVGSKINEGDVICIIEAMKIMNEIQSEKNGTIKEILIKDGNPIEFDQPLFVIDCSE</sequence>
<dbReference type="GO" id="GO:0006633">
    <property type="term" value="P:fatty acid biosynthetic process"/>
    <property type="evidence" value="ECO:0007669"/>
    <property type="project" value="InterPro"/>
</dbReference>
<protein>
    <recommendedName>
        <fullName evidence="1">Biotin carboxyl carrier protein of acetyl-CoA carboxylase</fullName>
    </recommendedName>
</protein>
<dbReference type="CDD" id="cd06850">
    <property type="entry name" value="biotinyl_domain"/>
    <property type="match status" value="1"/>
</dbReference>
<organism evidence="4">
    <name type="scientific">marine metagenome</name>
    <dbReference type="NCBI Taxonomy" id="408172"/>
    <lineage>
        <taxon>unclassified sequences</taxon>
        <taxon>metagenomes</taxon>
        <taxon>ecological metagenomes</taxon>
    </lineage>
</organism>
<dbReference type="SUPFAM" id="SSF51230">
    <property type="entry name" value="Single hybrid motif"/>
    <property type="match status" value="1"/>
</dbReference>
<evidence type="ECO:0000313" key="4">
    <source>
        <dbReference type="EMBL" id="SUZ79337.1"/>
    </source>
</evidence>
<gene>
    <name evidence="4" type="ORF">METZ01_LOCUS32191</name>
</gene>
<dbReference type="AlphaFoldDB" id="A0A381QN19"/>
<dbReference type="InterPro" id="IPR050709">
    <property type="entry name" value="Biotin_Carboxyl_Carrier/Decarb"/>
</dbReference>
<feature type="domain" description="Lipoyl-binding" evidence="3">
    <location>
        <begin position="73"/>
        <end position="149"/>
    </location>
</feature>
<name>A0A381QN19_9ZZZZ</name>
<evidence type="ECO:0000256" key="2">
    <source>
        <dbReference type="ARBA" id="ARBA00023267"/>
    </source>
</evidence>
<dbReference type="Pfam" id="PF00364">
    <property type="entry name" value="Biotin_lipoyl"/>
    <property type="match status" value="1"/>
</dbReference>
<dbReference type="GO" id="GO:0003989">
    <property type="term" value="F:acetyl-CoA carboxylase activity"/>
    <property type="evidence" value="ECO:0007669"/>
    <property type="project" value="InterPro"/>
</dbReference>
<reference evidence="4" key="1">
    <citation type="submission" date="2018-05" db="EMBL/GenBank/DDBJ databases">
        <authorList>
            <person name="Lanie J.A."/>
            <person name="Ng W.-L."/>
            <person name="Kazmierczak K.M."/>
            <person name="Andrzejewski T.M."/>
            <person name="Davidsen T.M."/>
            <person name="Wayne K.J."/>
            <person name="Tettelin H."/>
            <person name="Glass J.I."/>
            <person name="Rusch D."/>
            <person name="Podicherti R."/>
            <person name="Tsui H.-C.T."/>
            <person name="Winkler M.E."/>
        </authorList>
    </citation>
    <scope>NUCLEOTIDE SEQUENCE</scope>
</reference>
<proteinExistence type="predicted"/>
<dbReference type="Gene3D" id="2.40.50.100">
    <property type="match status" value="1"/>
</dbReference>
<dbReference type="PROSITE" id="PS50968">
    <property type="entry name" value="BIOTINYL_LIPOYL"/>
    <property type="match status" value="1"/>
</dbReference>
<dbReference type="InterPro" id="IPR011053">
    <property type="entry name" value="Single_hybrid_motif"/>
</dbReference>
<dbReference type="PANTHER" id="PTHR45266">
    <property type="entry name" value="OXALOACETATE DECARBOXYLASE ALPHA CHAIN"/>
    <property type="match status" value="1"/>
</dbReference>
<dbReference type="InterPro" id="IPR001249">
    <property type="entry name" value="AcCoA_biotinCC"/>
</dbReference>
<dbReference type="GO" id="GO:0009317">
    <property type="term" value="C:acetyl-CoA carboxylase complex"/>
    <property type="evidence" value="ECO:0007669"/>
    <property type="project" value="InterPro"/>
</dbReference>
<dbReference type="PRINTS" id="PR01071">
    <property type="entry name" value="ACOABIOTINCC"/>
</dbReference>
<dbReference type="FunFam" id="2.40.50.100:FF:000003">
    <property type="entry name" value="Acetyl-CoA carboxylase biotin carboxyl carrier protein"/>
    <property type="match status" value="1"/>
</dbReference>
<dbReference type="EMBL" id="UINC01001383">
    <property type="protein sequence ID" value="SUZ79337.1"/>
    <property type="molecule type" value="Genomic_DNA"/>
</dbReference>